<keyword evidence="6" id="KW-0238">DNA-binding</keyword>
<accession>A0A1B2DU24</accession>
<dbReference type="PROSITE" id="PS00041">
    <property type="entry name" value="HTH_ARAC_FAMILY_1"/>
    <property type="match status" value="1"/>
</dbReference>
<dbReference type="SUPFAM" id="SSF53807">
    <property type="entry name" value="Helical backbone' metal receptor"/>
    <property type="match status" value="1"/>
</dbReference>
<keyword evidence="5" id="KW-0805">Transcription regulation</keyword>
<comment type="subcellular location">
    <subcellularLocation>
        <location evidence="1">Cell envelope</location>
    </subcellularLocation>
</comment>
<gene>
    <name evidence="10" type="ORF">BBD41_00635</name>
</gene>
<dbReference type="PANTHER" id="PTHR30532">
    <property type="entry name" value="IRON III DICITRATE-BINDING PERIPLASMIC PROTEIN"/>
    <property type="match status" value="1"/>
</dbReference>
<dbReference type="PANTHER" id="PTHR30532:SF1">
    <property type="entry name" value="IRON(3+)-HYDROXAMATE-BINDING PROTEIN FHUD"/>
    <property type="match status" value="1"/>
</dbReference>
<dbReference type="Gene3D" id="3.40.50.1980">
    <property type="entry name" value="Nitrogenase molybdenum iron protein domain"/>
    <property type="match status" value="2"/>
</dbReference>
<evidence type="ECO:0000313" key="10">
    <source>
        <dbReference type="EMBL" id="ANY71210.1"/>
    </source>
</evidence>
<evidence type="ECO:0000256" key="7">
    <source>
        <dbReference type="ARBA" id="ARBA00023163"/>
    </source>
</evidence>
<dbReference type="GO" id="GO:0003700">
    <property type="term" value="F:DNA-binding transcription factor activity"/>
    <property type="evidence" value="ECO:0007669"/>
    <property type="project" value="InterPro"/>
</dbReference>
<comment type="similarity">
    <text evidence="2">Belongs to the bacterial solute-binding protein 8 family.</text>
</comment>
<dbReference type="AlphaFoldDB" id="A0A1B2DU24"/>
<dbReference type="EMBL" id="CP016809">
    <property type="protein sequence ID" value="ANY71210.1"/>
    <property type="molecule type" value="Genomic_DNA"/>
</dbReference>
<dbReference type="CDD" id="cd01146">
    <property type="entry name" value="FhuD"/>
    <property type="match status" value="1"/>
</dbReference>
<keyword evidence="3" id="KW-0813">Transport</keyword>
<dbReference type="SMART" id="SM00342">
    <property type="entry name" value="HTH_ARAC"/>
    <property type="match status" value="1"/>
</dbReference>
<feature type="domain" description="HTH araC/xylS-type" evidence="8">
    <location>
        <begin position="178"/>
        <end position="276"/>
    </location>
</feature>
<dbReference type="InterPro" id="IPR018062">
    <property type="entry name" value="HTH_AraC-typ_CS"/>
</dbReference>
<dbReference type="PROSITE" id="PS01124">
    <property type="entry name" value="HTH_ARAC_FAMILY_2"/>
    <property type="match status" value="1"/>
</dbReference>
<evidence type="ECO:0000256" key="4">
    <source>
        <dbReference type="ARBA" id="ARBA00022729"/>
    </source>
</evidence>
<reference evidence="10" key="1">
    <citation type="submission" date="2016-08" db="EMBL/GenBank/DDBJ databases">
        <title>Complete Genome Seqeunce of Paenibacillus sp. nov. IHBB 9852 from high altitute lake of Indian trans-Himalayas.</title>
        <authorList>
            <person name="Kiran S."/>
            <person name="Swarnkar M.K."/>
            <person name="Rana A."/>
            <person name="Tewari R."/>
            <person name="Gulati A."/>
        </authorList>
    </citation>
    <scope>NUCLEOTIDE SEQUENCE [LARGE SCALE GENOMIC DNA]</scope>
    <source>
        <strain evidence="10">IHBB 9852</strain>
    </source>
</reference>
<dbReference type="InterPro" id="IPR002491">
    <property type="entry name" value="ABC_transptr_periplasmic_BD"/>
</dbReference>
<dbReference type="InterPro" id="IPR020449">
    <property type="entry name" value="Tscrpt_reg_AraC-type_HTH"/>
</dbReference>
<evidence type="ECO:0000259" key="8">
    <source>
        <dbReference type="PROSITE" id="PS01124"/>
    </source>
</evidence>
<dbReference type="Gene3D" id="1.10.10.60">
    <property type="entry name" value="Homeodomain-like"/>
    <property type="match status" value="1"/>
</dbReference>
<proteinExistence type="inferred from homology"/>
<evidence type="ECO:0000259" key="9">
    <source>
        <dbReference type="PROSITE" id="PS50983"/>
    </source>
</evidence>
<dbReference type="GO" id="GO:1901678">
    <property type="term" value="P:iron coordination entity transport"/>
    <property type="evidence" value="ECO:0007669"/>
    <property type="project" value="UniProtKB-ARBA"/>
</dbReference>
<dbReference type="PRINTS" id="PR00032">
    <property type="entry name" value="HTHARAC"/>
</dbReference>
<organism evidence="10">
    <name type="scientific">Paenibacillus ihbetae</name>
    <dbReference type="NCBI Taxonomy" id="1870820"/>
    <lineage>
        <taxon>Bacteria</taxon>
        <taxon>Bacillati</taxon>
        <taxon>Bacillota</taxon>
        <taxon>Bacilli</taxon>
        <taxon>Bacillales</taxon>
        <taxon>Paenibacillaceae</taxon>
        <taxon>Paenibacillus</taxon>
    </lineage>
</organism>
<sequence length="615" mass="69462">MSIRDQILLWNSASLHITDIRRRRLLPHEQLEYGAPSNLFLILVNGNARLETEESNFHSQDAPVIHVGKGGRLRIGSATSGFEFLIILYKAKFPQQLPGEISQPLHAIKQFYSSYCVPAGMEASYRSMANEMDNLWGQDHPMYRLEVKRQFYAFVQLLLSEMERREEAGGGPEEGIVTAAVRHMQAHYREPWTLSSLAGRLGTSTRQLQRGFKARFGHSPLEHLIGIRMEQAKILLEKSEYPISKIAEAIGYADSYYFSRLFKKYNGMSPTTYRQCRMQNGLERSTACRISPSQPSHSIIVPFSENGYHHKESATQAFRALMALTLMCTAGIAHAEGKINVPHVRGMLVLEEKPQRIAVLDYQYVDQLLALGIRPVGSVTCKVTAAGLPPELAAPLSGMVRLGTKEMPDLQALKELKPDVILCTAFQDFCYEELSAIAPTIMLDRNEDWRQTLLRLGILFGRHWQALRALDDYNAKLDQLRHKLAAHGTAQTVALIRPRDGSIRLHSEKHRTARLLYDDLGLAAPPLARMQQGTSTMIPLEALPALRADRLFVLTDDTNREQTRLYQQSPVWKEMNAVRKGQVRHCHTALWIGYYGPLAMSRIVDEIAETLLTPI</sequence>
<dbReference type="RefSeq" id="WP_099476374.1">
    <property type="nucleotide sequence ID" value="NZ_CP016809.1"/>
</dbReference>
<evidence type="ECO:0000256" key="2">
    <source>
        <dbReference type="ARBA" id="ARBA00008814"/>
    </source>
</evidence>
<dbReference type="Pfam" id="PF01497">
    <property type="entry name" value="Peripla_BP_2"/>
    <property type="match status" value="1"/>
</dbReference>
<dbReference type="InterPro" id="IPR018060">
    <property type="entry name" value="HTH_AraC"/>
</dbReference>
<dbReference type="GO" id="GO:0030288">
    <property type="term" value="C:outer membrane-bounded periplasmic space"/>
    <property type="evidence" value="ECO:0007669"/>
    <property type="project" value="TreeGrafter"/>
</dbReference>
<dbReference type="InterPro" id="IPR051313">
    <property type="entry name" value="Bact_iron-sidero_bind"/>
</dbReference>
<dbReference type="KEGG" id="pib:BBD41_00635"/>
<feature type="domain" description="Fe/B12 periplasmic-binding" evidence="9">
    <location>
        <begin position="356"/>
        <end position="615"/>
    </location>
</feature>
<dbReference type="Pfam" id="PF12833">
    <property type="entry name" value="HTH_18"/>
    <property type="match status" value="1"/>
</dbReference>
<dbReference type="InterPro" id="IPR009057">
    <property type="entry name" value="Homeodomain-like_sf"/>
</dbReference>
<evidence type="ECO:0000256" key="5">
    <source>
        <dbReference type="ARBA" id="ARBA00023015"/>
    </source>
</evidence>
<name>A0A1B2DU24_9BACL</name>
<keyword evidence="7" id="KW-0804">Transcription</keyword>
<dbReference type="SUPFAM" id="SSF46689">
    <property type="entry name" value="Homeodomain-like"/>
    <property type="match status" value="2"/>
</dbReference>
<keyword evidence="4" id="KW-0732">Signal</keyword>
<protein>
    <submittedName>
        <fullName evidence="10">AraC family transcriptional regulator</fullName>
    </submittedName>
</protein>
<dbReference type="GO" id="GO:0043565">
    <property type="term" value="F:sequence-specific DNA binding"/>
    <property type="evidence" value="ECO:0007669"/>
    <property type="project" value="InterPro"/>
</dbReference>
<dbReference type="PROSITE" id="PS50983">
    <property type="entry name" value="FE_B12_PBP"/>
    <property type="match status" value="1"/>
</dbReference>
<evidence type="ECO:0000256" key="1">
    <source>
        <dbReference type="ARBA" id="ARBA00004196"/>
    </source>
</evidence>
<evidence type="ECO:0000256" key="3">
    <source>
        <dbReference type="ARBA" id="ARBA00022448"/>
    </source>
</evidence>
<evidence type="ECO:0000256" key="6">
    <source>
        <dbReference type="ARBA" id="ARBA00023125"/>
    </source>
</evidence>